<evidence type="ECO:0000256" key="1">
    <source>
        <dbReference type="SAM" id="SignalP"/>
    </source>
</evidence>
<proteinExistence type="predicted"/>
<feature type="signal peptide" evidence="1">
    <location>
        <begin position="1"/>
        <end position="15"/>
    </location>
</feature>
<dbReference type="Ensembl" id="ENSAMXT00005015711.1">
    <property type="protein sequence ID" value="ENSAMXP00005014180.1"/>
    <property type="gene ID" value="ENSAMXG00005007557.1"/>
</dbReference>
<keyword evidence="1" id="KW-0732">Signal</keyword>
<name>A0A8B9JAC4_ASTMX</name>
<evidence type="ECO:0000313" key="4">
    <source>
        <dbReference type="Proteomes" id="UP000694621"/>
    </source>
</evidence>
<dbReference type="PANTHER" id="PTHR45784">
    <property type="entry name" value="C-TYPE LECTIN DOMAIN FAMILY 20 MEMBER A-RELATED"/>
    <property type="match status" value="1"/>
</dbReference>
<feature type="chain" id="PRO_5034372703" description="C-type lectin domain-containing protein" evidence="1">
    <location>
        <begin position="16"/>
        <end position="168"/>
    </location>
</feature>
<dbReference type="InterPro" id="IPR016187">
    <property type="entry name" value="CTDL_fold"/>
</dbReference>
<dbReference type="PROSITE" id="PS50041">
    <property type="entry name" value="C_TYPE_LECTIN_2"/>
    <property type="match status" value="1"/>
</dbReference>
<dbReference type="InterPro" id="IPR016186">
    <property type="entry name" value="C-type_lectin-like/link_sf"/>
</dbReference>
<dbReference type="InterPro" id="IPR001304">
    <property type="entry name" value="C-type_lectin-like"/>
</dbReference>
<dbReference type="AlphaFoldDB" id="A0A8B9JAC4"/>
<accession>A0A8B9JAC4</accession>
<sequence>RGGFVFVCFGSLSYGRILILLQDCLVNSRIPFYVVNDNKNWTEAQKYCREKFTDLATIQNQEEVDAVKSALNGASGYFWIGLRQDPEQTIRSWIWSDGSNSSYTDWSDGEPNNAVGDICVQLQSVSGYRWADSGCNCINLPFYVKPCCCAGYSVWLSIVFLKYPRPSL</sequence>
<dbReference type="SUPFAM" id="SSF56436">
    <property type="entry name" value="C-type lectin-like"/>
    <property type="match status" value="1"/>
</dbReference>
<organism evidence="3 4">
    <name type="scientific">Astyanax mexicanus</name>
    <name type="common">Blind cave fish</name>
    <name type="synonym">Astyanax fasciatus mexicanus</name>
    <dbReference type="NCBI Taxonomy" id="7994"/>
    <lineage>
        <taxon>Eukaryota</taxon>
        <taxon>Metazoa</taxon>
        <taxon>Chordata</taxon>
        <taxon>Craniata</taxon>
        <taxon>Vertebrata</taxon>
        <taxon>Euteleostomi</taxon>
        <taxon>Actinopterygii</taxon>
        <taxon>Neopterygii</taxon>
        <taxon>Teleostei</taxon>
        <taxon>Ostariophysi</taxon>
        <taxon>Characiformes</taxon>
        <taxon>Characoidei</taxon>
        <taxon>Acestrorhamphidae</taxon>
        <taxon>Acestrorhamphinae</taxon>
        <taxon>Astyanax</taxon>
    </lineage>
</organism>
<evidence type="ECO:0000259" key="2">
    <source>
        <dbReference type="PROSITE" id="PS50041"/>
    </source>
</evidence>
<dbReference type="PANTHER" id="PTHR45784:SF3">
    <property type="entry name" value="C-TYPE LECTIN DOMAIN FAMILY 4 MEMBER K-LIKE-RELATED"/>
    <property type="match status" value="1"/>
</dbReference>
<feature type="domain" description="C-type lectin" evidence="2">
    <location>
        <begin position="32"/>
        <end position="136"/>
    </location>
</feature>
<dbReference type="Pfam" id="PF00059">
    <property type="entry name" value="Lectin_C"/>
    <property type="match status" value="1"/>
</dbReference>
<dbReference type="Gene3D" id="3.10.100.10">
    <property type="entry name" value="Mannose-Binding Protein A, subunit A"/>
    <property type="match status" value="1"/>
</dbReference>
<dbReference type="SMART" id="SM00034">
    <property type="entry name" value="CLECT"/>
    <property type="match status" value="1"/>
</dbReference>
<protein>
    <recommendedName>
        <fullName evidence="2">C-type lectin domain-containing protein</fullName>
    </recommendedName>
</protein>
<dbReference type="Proteomes" id="UP000694621">
    <property type="component" value="Unplaced"/>
</dbReference>
<evidence type="ECO:0000313" key="3">
    <source>
        <dbReference type="Ensembl" id="ENSAMXP00005014180.1"/>
    </source>
</evidence>
<reference evidence="3" key="1">
    <citation type="submission" date="2025-08" db="UniProtKB">
        <authorList>
            <consortium name="Ensembl"/>
        </authorList>
    </citation>
    <scope>IDENTIFICATION</scope>
</reference>